<sequence length="1267" mass="145664">MVEPYFVTNRVKELYSRVTDPYSQGFFEPAWDAVLAVSDFQAPIFINDRWPCFIWESDDGVMGITKYVISEGTIFQTWEFDFSRTQRPVVLPTVAVPRDLLIRNLDFVSCPNKFNEPSTDYFTGLSGEGFMVRGRRIDAKNDIALFIAAFSNGNHVKFVERDKDTYQLSWPVEAVDECTKEKTFEITIAYLLDVAPTTGFNYIHIYCDSLKNAMRRLQTSNTKEHSFTGDRDVDVRLRRNLEHILSVCSIPVTPPKSGEIRAIALTCGDLDGHRVATAASFYCFQFLILALKHFNSLHPNDCNCDSASNQPSDLPYICRMRSRVQKVCQGHLKWLFEKTSRPEGFFAPHYWVSGEEINWKKNEYLREKSLVDTPLHIIKAGEFFKVSRELGTSLKNIKNVVKSWVEDLDKVNKMGVYAFPHNNKEPYQKFHLTDHALIWRAIKSAEEMGFQSQLQMPSGDDTVSRTEQAKRNHRNKPRMYSSSLLQQNLLKRFTVKNPISKQRMLAVSRSPAHNRFRLRAKDTPLFQAMHLGLFDSPAGASNIGSRDAMIDVWLRTIEGQILYQDSEDPSWGELLRFALCLIMAKYQKRTNIRIANGMLMEAKSILLQSSSPNGLFPGEMNDNGEPIMFDSELMRDTYWSITFEIPYVLWAYYPQPGLTTRTTMEPSPEIEREALISSKNELAVLPSSEVLAALKQVVEERITGDGKWATGLFGYVKHTLPFNNVVFEENIVEISDEWLYNKPAFFTKPIINDKHSSAERRSDGTEEAHATNDFLQSNIGSNPELNHTDGVVIDVPKGKQAQKEAAKTPVSKISDKQSIDNLMEQGRTPENAKKRFWRFSSTAPSANQIILHTWPSNYSTISQSCTAGNGLLEFLDRHMKHAKFFFEQTFLVLNIWLTEFHLSSYALESKKQGDQDRTVVGLLAPSRNENVHYLIRTSMSFHFEGDLFDRYWTCRYLEADQRIPKGRQMKEFAEDLLTNNKSLGEFDARKAPWKQRRVLELILFDVITHKAQKQASEIVVEAKATIQNLHHKSNTPTQYEPIEVDYGGFASARKQYQQVQTALQLVEEDITQNLAVIDLWRNREKERQAERPRWTFNDESRYRSFILRMSASNSHRIQELISTRSEIRDFIDTLSKSLEEMRNDLDQRRADHIQRFTDATVIFLPLGFATGVFSMSQAPEGCTLAFMLITAVAALAATILLLWKVELIESLWKRRNVIVRNGLEQIHRAGDAKKEEGRSVALESGQRKGWKLWPYRRRRNSSRDSKV</sequence>
<comment type="caution">
    <text evidence="3">The sequence shown here is derived from an EMBL/GenBank/DDBJ whole genome shotgun (WGS) entry which is preliminary data.</text>
</comment>
<feature type="transmembrane region" description="Helical" evidence="2">
    <location>
        <begin position="1184"/>
        <end position="1205"/>
    </location>
</feature>
<reference evidence="3 4" key="1">
    <citation type="submission" date="2017-06" db="EMBL/GenBank/DDBJ databases">
        <title>Genome of Fusarium nygamai isolate CS10214.</title>
        <authorList>
            <person name="Gardiner D.M."/>
            <person name="Obanor F."/>
            <person name="Kazan K."/>
        </authorList>
    </citation>
    <scope>NUCLEOTIDE SEQUENCE [LARGE SCALE GENOMIC DNA]</scope>
    <source>
        <strain evidence="3 4">CS10214</strain>
    </source>
</reference>
<dbReference type="AlphaFoldDB" id="A0A2K0WBX7"/>
<gene>
    <name evidence="3" type="ORF">FNYG_06870</name>
</gene>
<dbReference type="STRING" id="42673.A0A2K0WBX7"/>
<name>A0A2K0WBX7_GIBNY</name>
<dbReference type="InterPro" id="IPR002523">
    <property type="entry name" value="MgTranspt_CorA/ZnTranspt_ZntB"/>
</dbReference>
<feature type="region of interest" description="Disordered" evidence="1">
    <location>
        <begin position="453"/>
        <end position="478"/>
    </location>
</feature>
<evidence type="ECO:0000256" key="1">
    <source>
        <dbReference type="SAM" id="MobiDB-lite"/>
    </source>
</evidence>
<dbReference type="OrthoDB" id="5361176at2759"/>
<evidence type="ECO:0000313" key="4">
    <source>
        <dbReference type="Proteomes" id="UP000236664"/>
    </source>
</evidence>
<keyword evidence="2" id="KW-0812">Transmembrane</keyword>
<accession>A0A2K0WBX7</accession>
<evidence type="ECO:0000256" key="2">
    <source>
        <dbReference type="SAM" id="Phobius"/>
    </source>
</evidence>
<dbReference type="Proteomes" id="UP000236664">
    <property type="component" value="Unassembled WGS sequence"/>
</dbReference>
<dbReference type="EMBL" id="MTQA01000088">
    <property type="protein sequence ID" value="PNP79777.1"/>
    <property type="molecule type" value="Genomic_DNA"/>
</dbReference>
<keyword evidence="2" id="KW-1133">Transmembrane helix</keyword>
<dbReference type="Pfam" id="PF01544">
    <property type="entry name" value="CorA"/>
    <property type="match status" value="1"/>
</dbReference>
<keyword evidence="2" id="KW-0472">Membrane</keyword>
<organism evidence="3 4">
    <name type="scientific">Gibberella nygamai</name>
    <name type="common">Bean root rot disease fungus</name>
    <name type="synonym">Fusarium nygamai</name>
    <dbReference type="NCBI Taxonomy" id="42673"/>
    <lineage>
        <taxon>Eukaryota</taxon>
        <taxon>Fungi</taxon>
        <taxon>Dikarya</taxon>
        <taxon>Ascomycota</taxon>
        <taxon>Pezizomycotina</taxon>
        <taxon>Sordariomycetes</taxon>
        <taxon>Hypocreomycetidae</taxon>
        <taxon>Hypocreales</taxon>
        <taxon>Nectriaceae</taxon>
        <taxon>Fusarium</taxon>
        <taxon>Fusarium fujikuroi species complex</taxon>
    </lineage>
</organism>
<proteinExistence type="predicted"/>
<protein>
    <submittedName>
        <fullName evidence="3">Uncharacterized protein</fullName>
    </submittedName>
</protein>
<evidence type="ECO:0000313" key="3">
    <source>
        <dbReference type="EMBL" id="PNP79777.1"/>
    </source>
</evidence>
<dbReference type="GO" id="GO:0016020">
    <property type="term" value="C:membrane"/>
    <property type="evidence" value="ECO:0007669"/>
    <property type="project" value="InterPro"/>
</dbReference>
<keyword evidence="4" id="KW-1185">Reference proteome</keyword>
<dbReference type="GO" id="GO:0046873">
    <property type="term" value="F:metal ion transmembrane transporter activity"/>
    <property type="evidence" value="ECO:0007669"/>
    <property type="project" value="InterPro"/>
</dbReference>
<dbReference type="Gene3D" id="1.20.58.340">
    <property type="entry name" value="Magnesium transport protein CorA, transmembrane region"/>
    <property type="match status" value="1"/>
</dbReference>